<feature type="region of interest" description="Disordered" evidence="1">
    <location>
        <begin position="211"/>
        <end position="231"/>
    </location>
</feature>
<dbReference type="Proteomes" id="UP001177140">
    <property type="component" value="Unassembled WGS sequence"/>
</dbReference>
<comment type="caution">
    <text evidence="2">The sequence shown here is derived from an EMBL/GenBank/DDBJ whole genome shotgun (WGS) entry which is preliminary data.</text>
</comment>
<evidence type="ECO:0000256" key="1">
    <source>
        <dbReference type="SAM" id="MobiDB-lite"/>
    </source>
</evidence>
<protein>
    <submittedName>
        <fullName evidence="2">Uncharacterized protein</fullName>
    </submittedName>
</protein>
<accession>A0AA42AS30</accession>
<dbReference type="EMBL" id="JAJJMA010209606">
    <property type="protein sequence ID" value="MCL7040183.1"/>
    <property type="molecule type" value="Genomic_DNA"/>
</dbReference>
<keyword evidence="3" id="KW-1185">Reference proteome</keyword>
<feature type="compositionally biased region" description="Basic and acidic residues" evidence="1">
    <location>
        <begin position="259"/>
        <end position="270"/>
    </location>
</feature>
<evidence type="ECO:0000313" key="2">
    <source>
        <dbReference type="EMBL" id="MCL7040183.1"/>
    </source>
</evidence>
<sequence>MGLDTELDFEKYCKVVEVPNGGLSHRRRKWKNLDNRDERGKPTTRCSLSRLGGNVPDIGFNKSLSSSCKITSSGASMLSGNEASKRGSVYQSSTEVGRLKAMGAVEVREKIELSCENDAASSLKIIECLTHPDDEAKTLVEEKLSPVSCNSRDSNPSSVTVTNPDNIIRLQPGLFCVSAGDVSTDGFRETLMDSEDREHFSRAESEVRGSTEKKNFKCGRTAGPLKDGKSSLERDTVFSLHKSSSEKSGMPYYSSTCRLESDRSSKADPKTRFSHFRRMLDPFMKSKSLRSPSVYAPHASEEVATIKRSKTICKSLLSDFSNTAHEMETSSLFIDHYRGTTSSFPAHLHGQLKLEHKHGVPFFEFSLKDPEEDVLAAKPWRADGTSNWVYTFHSVNSCKRKSSNRSPWGAKERQNDSVVAQMQACSYLCSDLRENGDLDSSMMSEFVLYDVAHARKSSRRSSTDITKSPADVAKGVDTTCETQSMVVDNHPYKSNEVLAPHEDPLNHRHEVRHSSGSVGDSGTSPTYPWALGDLLPNLEIAGIVIQVPFEKRESLKGDKQEDTTACVGYSRNSSVCTGVNNRNSESLAPGIRRRRNLTNVTVVTPSGTHGLPSSEKGGVGPSSLLERWRSSGVCDCGGWDMACPLLVLDSARAQNVAVGSGLRLIDNKQPLELFVQSAKEKIPALTIKAINDGQYEVDFHAKLSKLQAFSICVAILHSSDVSTAEVFGYEKDAKQRLQCNSLKVLLEEEVRFLIEAVAEGGKRKMTTKTKEEHPPSFMLNPPFSPIGRV</sequence>
<dbReference type="InterPro" id="IPR021916">
    <property type="entry name" value="DUF3527"/>
</dbReference>
<proteinExistence type="predicted"/>
<feature type="region of interest" description="Disordered" evidence="1">
    <location>
        <begin position="251"/>
        <end position="270"/>
    </location>
</feature>
<reference evidence="2" key="1">
    <citation type="submission" date="2022-03" db="EMBL/GenBank/DDBJ databases">
        <title>A functionally conserved STORR gene fusion in Papaver species that diverged 16.8 million years ago.</title>
        <authorList>
            <person name="Catania T."/>
        </authorList>
    </citation>
    <scope>NUCLEOTIDE SEQUENCE</scope>
    <source>
        <strain evidence="2">S-191538</strain>
    </source>
</reference>
<organism evidence="2 3">
    <name type="scientific">Papaver nudicaule</name>
    <name type="common">Iceland poppy</name>
    <dbReference type="NCBI Taxonomy" id="74823"/>
    <lineage>
        <taxon>Eukaryota</taxon>
        <taxon>Viridiplantae</taxon>
        <taxon>Streptophyta</taxon>
        <taxon>Embryophyta</taxon>
        <taxon>Tracheophyta</taxon>
        <taxon>Spermatophyta</taxon>
        <taxon>Magnoliopsida</taxon>
        <taxon>Ranunculales</taxon>
        <taxon>Papaveraceae</taxon>
        <taxon>Papaveroideae</taxon>
        <taxon>Papaver</taxon>
    </lineage>
</organism>
<gene>
    <name evidence="2" type="ORF">MKW94_020894</name>
</gene>
<dbReference type="PANTHER" id="PTHR31390:SF0">
    <property type="entry name" value="DOMAIN PROTEIN, PUTATIVE (DUF3527)-RELATED"/>
    <property type="match status" value="1"/>
</dbReference>
<dbReference type="Pfam" id="PF12043">
    <property type="entry name" value="DUF3527"/>
    <property type="match status" value="1"/>
</dbReference>
<dbReference type="PANTHER" id="PTHR31390">
    <property type="entry name" value="EXPRESSED PROTEIN"/>
    <property type="match status" value="1"/>
</dbReference>
<evidence type="ECO:0000313" key="3">
    <source>
        <dbReference type="Proteomes" id="UP001177140"/>
    </source>
</evidence>
<name>A0AA42AS30_PAPNU</name>
<dbReference type="AlphaFoldDB" id="A0AA42AS30"/>